<feature type="site" description="Important for catalytic activity" evidence="7">
    <location>
        <position position="682"/>
    </location>
</feature>
<feature type="compositionally biased region" description="Basic residues" evidence="8">
    <location>
        <begin position="282"/>
        <end position="292"/>
    </location>
</feature>
<keyword evidence="2 7" id="KW-0812">Transmembrane</keyword>
<evidence type="ECO:0000256" key="3">
    <source>
        <dbReference type="ARBA" id="ARBA00022989"/>
    </source>
</evidence>
<proteinExistence type="inferred from homology"/>
<feature type="compositionally biased region" description="Low complexity" evidence="8">
    <location>
        <begin position="105"/>
        <end position="126"/>
    </location>
</feature>
<sequence>MNDRDDYPENPYRGRNDRERGYDYDPLSDPLPAQPPSRGRRARPEPTAWNDGPAAPESAGTGGYRGDGSSTDEFRAARHDPAGNDAPPPGRRRRAEPPAEPPSAQPRRTGAADALRGGRAARSGANRSREADAPRPGNRSQPQDPPPPHRGSAADPTQDALAALANLGAPSAPARPAEPARPQERSDAEPPPRRARRAQADPEPPRRRGAPVEEGPADTGELPVEEETGRRGRRKRGRRDDEPTGGFLDDAPEDSGAFDSGSFPGLTGSADTGAFAAVPGPSRRRGAGRKRADRVEEEPRGAVHDPDPEEEPVSGAFDEVEEAPRSRRGGRRRRRGAPVEETPLEADAPYERDEADDSGADAPEEEPEPDPEPAGRRSRRRRGGEDEDGEPAGRRGRRKRGGRRVEEPEEEVDEYEEPGLADIAEAYGGGRSSRRKAKELKRARANANRRGKGRRGGMSKGLVVVLVLVLLLVVGGGGYAVMRTYVFPPDFTGEGSGDVVFVIDEGESGSTIAGNLADQGVVASSRSFVNALDAVPAEEIGDGLVPGTYGLAEGMSGEAAVAALLDPANRLGGQVTIREGLRNEQVLEELSETTGVSLEELQEAHAQVEELGLPDYAEGAPAGYLFPATYRFDPDTEAMSILKTMVTRYREVAEEMDLEDRAAELGYEPDEIMAIASIVQAESGKPEDMPKISRVTHNRLDIDMNLRMDSTCFYAIGEYGIALSNEQLTACQNDTSGFDTYHKSGLPPGPFVAPGQDAIEAALNPEEGDWLFFVATDPENGVTEFATTEAEFNELKERFEETWTGGGE</sequence>
<comment type="catalytic activity">
    <reaction evidence="7">
        <text>a peptidoglycan chain = a peptidoglycan chain with N-acetyl-1,6-anhydromuramyl-[peptide] at the reducing end + a peptidoglycan chain with N-acetylglucosamine at the non-reducing end.</text>
        <dbReference type="EC" id="4.2.2.29"/>
    </reaction>
</comment>
<evidence type="ECO:0000256" key="5">
    <source>
        <dbReference type="ARBA" id="ARBA00023239"/>
    </source>
</evidence>
<gene>
    <name evidence="7 9" type="primary">mltG</name>
    <name evidence="9" type="ORF">Q8791_24745</name>
</gene>
<comment type="caution">
    <text evidence="9">The sequence shown here is derived from an EMBL/GenBank/DDBJ whole genome shotgun (WGS) entry which is preliminary data.</text>
</comment>
<dbReference type="NCBIfam" id="TIGR00247">
    <property type="entry name" value="endolytic transglycosylase MltG"/>
    <property type="match status" value="1"/>
</dbReference>
<evidence type="ECO:0000256" key="7">
    <source>
        <dbReference type="HAMAP-Rule" id="MF_02065"/>
    </source>
</evidence>
<feature type="compositionally biased region" description="Basic and acidic residues" evidence="8">
    <location>
        <begin position="293"/>
        <end position="306"/>
    </location>
</feature>
<name>A0ABU7KDX3_9ACTN</name>
<evidence type="ECO:0000256" key="6">
    <source>
        <dbReference type="ARBA" id="ARBA00023316"/>
    </source>
</evidence>
<feature type="compositionally biased region" description="Basic and acidic residues" evidence="8">
    <location>
        <begin position="72"/>
        <end position="82"/>
    </location>
</feature>
<dbReference type="Proteomes" id="UP001356095">
    <property type="component" value="Unassembled WGS sequence"/>
</dbReference>
<dbReference type="HAMAP" id="MF_02065">
    <property type="entry name" value="MltG"/>
    <property type="match status" value="1"/>
</dbReference>
<dbReference type="PANTHER" id="PTHR30518">
    <property type="entry name" value="ENDOLYTIC MUREIN TRANSGLYCOSYLASE"/>
    <property type="match status" value="1"/>
</dbReference>
<evidence type="ECO:0000256" key="4">
    <source>
        <dbReference type="ARBA" id="ARBA00023136"/>
    </source>
</evidence>
<evidence type="ECO:0000256" key="2">
    <source>
        <dbReference type="ARBA" id="ARBA00022692"/>
    </source>
</evidence>
<feature type="compositionally biased region" description="Basic residues" evidence="8">
    <location>
        <begin position="432"/>
        <end position="456"/>
    </location>
</feature>
<feature type="compositionally biased region" description="Acidic residues" evidence="8">
    <location>
        <begin position="353"/>
        <end position="371"/>
    </location>
</feature>
<dbReference type="Gene3D" id="3.30.1490.480">
    <property type="entry name" value="Endolytic murein transglycosylase"/>
    <property type="match status" value="1"/>
</dbReference>
<reference evidence="9 10" key="1">
    <citation type="submission" date="2023-08" db="EMBL/GenBank/DDBJ databases">
        <authorList>
            <person name="Girao M."/>
            <person name="Carvalho M.F."/>
        </authorList>
    </citation>
    <scope>NUCLEOTIDE SEQUENCE [LARGE SCALE GENOMIC DNA]</scope>
    <source>
        <strain evidence="9 10">CT-R113</strain>
    </source>
</reference>
<dbReference type="EC" id="4.2.2.29" evidence="7"/>
<comment type="function">
    <text evidence="7">Functions as a peptidoglycan terminase that cleaves nascent peptidoglycan strands endolytically to terminate their elongation.</text>
</comment>
<comment type="subcellular location">
    <subcellularLocation>
        <location evidence="7">Cell membrane</location>
        <topology evidence="7">Single-pass membrane protein</topology>
    </subcellularLocation>
</comment>
<feature type="compositionally biased region" description="Basic residues" evidence="8">
    <location>
        <begin position="326"/>
        <end position="336"/>
    </location>
</feature>
<evidence type="ECO:0000256" key="1">
    <source>
        <dbReference type="ARBA" id="ARBA00022475"/>
    </source>
</evidence>
<keyword evidence="3 7" id="KW-1133">Transmembrane helix</keyword>
<dbReference type="Pfam" id="PF02618">
    <property type="entry name" value="YceG"/>
    <property type="match status" value="1"/>
</dbReference>
<dbReference type="PANTHER" id="PTHR30518:SF2">
    <property type="entry name" value="ENDOLYTIC MUREIN TRANSGLYCOSYLASE"/>
    <property type="match status" value="1"/>
</dbReference>
<feature type="compositionally biased region" description="Acidic residues" evidence="8">
    <location>
        <begin position="407"/>
        <end position="419"/>
    </location>
</feature>
<evidence type="ECO:0000256" key="8">
    <source>
        <dbReference type="SAM" id="MobiDB-lite"/>
    </source>
</evidence>
<feature type="compositionally biased region" description="Basic and acidic residues" evidence="8">
    <location>
        <begin position="181"/>
        <end position="206"/>
    </location>
</feature>
<keyword evidence="5 7" id="KW-0456">Lyase</keyword>
<keyword evidence="1 7" id="KW-1003">Cell membrane</keyword>
<accession>A0ABU7KDX3</accession>
<feature type="compositionally biased region" description="Basic and acidic residues" evidence="8">
    <location>
        <begin position="1"/>
        <end position="23"/>
    </location>
</feature>
<evidence type="ECO:0000313" key="9">
    <source>
        <dbReference type="EMBL" id="MEE2040433.1"/>
    </source>
</evidence>
<dbReference type="InterPro" id="IPR003770">
    <property type="entry name" value="MLTG-like"/>
</dbReference>
<protein>
    <recommendedName>
        <fullName evidence="7">Endolytic murein transglycosylase</fullName>
        <ecNumber evidence="7">4.2.2.29</ecNumber>
    </recommendedName>
    <alternativeName>
        <fullName evidence="7">Peptidoglycan lytic transglycosylase</fullName>
    </alternativeName>
    <alternativeName>
        <fullName evidence="7">Peptidoglycan polymerization terminase</fullName>
    </alternativeName>
</protein>
<dbReference type="RefSeq" id="WP_330094197.1">
    <property type="nucleotide sequence ID" value="NZ_JAUZMY010000029.1"/>
</dbReference>
<organism evidence="9 10">
    <name type="scientific">Nocardiopsis codii</name>
    <dbReference type="NCBI Taxonomy" id="3065942"/>
    <lineage>
        <taxon>Bacteria</taxon>
        <taxon>Bacillati</taxon>
        <taxon>Actinomycetota</taxon>
        <taxon>Actinomycetes</taxon>
        <taxon>Streptosporangiales</taxon>
        <taxon>Nocardiopsidaceae</taxon>
        <taxon>Nocardiopsis</taxon>
    </lineage>
</organism>
<feature type="transmembrane region" description="Helical" evidence="7">
    <location>
        <begin position="462"/>
        <end position="482"/>
    </location>
</feature>
<dbReference type="EMBL" id="JAUZMY010000029">
    <property type="protein sequence ID" value="MEE2040433.1"/>
    <property type="molecule type" value="Genomic_DNA"/>
</dbReference>
<keyword evidence="10" id="KW-1185">Reference proteome</keyword>
<evidence type="ECO:0000313" key="10">
    <source>
        <dbReference type="Proteomes" id="UP001356095"/>
    </source>
</evidence>
<keyword evidence="6 7" id="KW-0961">Cell wall biogenesis/degradation</keyword>
<feature type="region of interest" description="Disordered" evidence="8">
    <location>
        <begin position="1"/>
        <end position="456"/>
    </location>
</feature>
<keyword evidence="4 7" id="KW-0472">Membrane</keyword>
<comment type="similarity">
    <text evidence="7">Belongs to the transglycosylase MltG family.</text>
</comment>